<evidence type="ECO:0000259" key="4">
    <source>
        <dbReference type="Pfam" id="PF18204"/>
    </source>
</evidence>
<organism evidence="5 6">
    <name type="scientific">Natrialba swarupiae</name>
    <dbReference type="NCBI Taxonomy" id="2448032"/>
    <lineage>
        <taxon>Archaea</taxon>
        <taxon>Methanobacteriati</taxon>
        <taxon>Methanobacteriota</taxon>
        <taxon>Stenosarchaea group</taxon>
        <taxon>Halobacteria</taxon>
        <taxon>Halobacteriales</taxon>
        <taxon>Natrialbaceae</taxon>
        <taxon>Natrialba</taxon>
    </lineage>
</organism>
<protein>
    <submittedName>
        <fullName evidence="5">PGF-CTERM sorting domain-containing protein</fullName>
    </submittedName>
</protein>
<feature type="region of interest" description="Disordered" evidence="2">
    <location>
        <begin position="63"/>
        <end position="115"/>
    </location>
</feature>
<evidence type="ECO:0000256" key="2">
    <source>
        <dbReference type="SAM" id="MobiDB-lite"/>
    </source>
</evidence>
<evidence type="ECO:0000256" key="1">
    <source>
        <dbReference type="ARBA" id="ARBA00022729"/>
    </source>
</evidence>
<feature type="compositionally biased region" description="Basic and acidic residues" evidence="2">
    <location>
        <begin position="23"/>
        <end position="40"/>
    </location>
</feature>
<accession>A0A5D5APF2</accession>
<keyword evidence="6" id="KW-1185">Reference proteome</keyword>
<feature type="region of interest" description="Disordered" evidence="2">
    <location>
        <begin position="22"/>
        <end position="50"/>
    </location>
</feature>
<dbReference type="Pfam" id="PF18204">
    <property type="entry name" value="PGF-CTERM"/>
    <property type="match status" value="1"/>
</dbReference>
<comment type="caution">
    <text evidence="5">The sequence shown here is derived from an EMBL/GenBank/DDBJ whole genome shotgun (WGS) entry which is preliminary data.</text>
</comment>
<evidence type="ECO:0000313" key="5">
    <source>
        <dbReference type="EMBL" id="TYT62944.1"/>
    </source>
</evidence>
<sequence>MVRLSDAGKTASFLINTDAEIEADGHLETDPVDVSERTADDETSIQLRVGTEPITVADGIFVDVLEGSDDEPAEGDDEPVESDDEPAEGDDEPAETDDEPAEGDDEPTETDDGIPGFGVAVALVALLAAAMLVLRRQ</sequence>
<feature type="transmembrane region" description="Helical" evidence="3">
    <location>
        <begin position="114"/>
        <end position="134"/>
    </location>
</feature>
<keyword evidence="3" id="KW-1133">Transmembrane helix</keyword>
<gene>
    <name evidence="5" type="ORF">FYC77_05895</name>
</gene>
<keyword evidence="1" id="KW-0732">Signal</keyword>
<name>A0A5D5APF2_9EURY</name>
<dbReference type="NCBIfam" id="TIGR04126">
    <property type="entry name" value="PGF_CTERM"/>
    <property type="match status" value="1"/>
</dbReference>
<feature type="domain" description="PGF-CTERM archaeal protein-sorting signal" evidence="4">
    <location>
        <begin position="114"/>
        <end position="136"/>
    </location>
</feature>
<evidence type="ECO:0000313" key="6">
    <source>
        <dbReference type="Proteomes" id="UP000324104"/>
    </source>
</evidence>
<dbReference type="Proteomes" id="UP000324104">
    <property type="component" value="Unassembled WGS sequence"/>
</dbReference>
<dbReference type="GO" id="GO:0030115">
    <property type="term" value="C:S-layer"/>
    <property type="evidence" value="ECO:0007669"/>
    <property type="project" value="UniProtKB-SubCell"/>
</dbReference>
<dbReference type="AlphaFoldDB" id="A0A5D5APF2"/>
<dbReference type="GO" id="GO:0005886">
    <property type="term" value="C:plasma membrane"/>
    <property type="evidence" value="ECO:0007669"/>
    <property type="project" value="UniProtKB-SubCell"/>
</dbReference>
<dbReference type="InterPro" id="IPR026371">
    <property type="entry name" value="PGF_CTERM"/>
</dbReference>
<evidence type="ECO:0000256" key="3">
    <source>
        <dbReference type="SAM" id="Phobius"/>
    </source>
</evidence>
<keyword evidence="3" id="KW-0472">Membrane</keyword>
<dbReference type="EMBL" id="VTAW01000005">
    <property type="protein sequence ID" value="TYT62944.1"/>
    <property type="molecule type" value="Genomic_DNA"/>
</dbReference>
<feature type="compositionally biased region" description="Acidic residues" evidence="2">
    <location>
        <begin position="66"/>
        <end position="112"/>
    </location>
</feature>
<reference evidence="5 6" key="1">
    <citation type="submission" date="2019-08" db="EMBL/GenBank/DDBJ databases">
        <title>Archaea genome.</title>
        <authorList>
            <person name="Kajale S."/>
            <person name="Shouche Y."/>
            <person name="Deshpande N."/>
            <person name="Sharma A."/>
        </authorList>
    </citation>
    <scope>NUCLEOTIDE SEQUENCE [LARGE SCALE GENOMIC DNA]</scope>
    <source>
        <strain evidence="5 6">ESP3B_9</strain>
    </source>
</reference>
<proteinExistence type="predicted"/>
<keyword evidence="3" id="KW-0812">Transmembrane</keyword>